<feature type="non-terminal residue" evidence="1">
    <location>
        <position position="1"/>
    </location>
</feature>
<reference evidence="1 2" key="1">
    <citation type="submission" date="2019-03" db="EMBL/GenBank/DDBJ databases">
        <title>Single cell metagenomics reveals metabolic interactions within the superorganism composed of flagellate Streblomastix strix and complex community of Bacteroidetes bacteria on its surface.</title>
        <authorList>
            <person name="Treitli S.C."/>
            <person name="Kolisko M."/>
            <person name="Husnik F."/>
            <person name="Keeling P."/>
            <person name="Hampl V."/>
        </authorList>
    </citation>
    <scope>NUCLEOTIDE SEQUENCE [LARGE SCALE GENOMIC DNA]</scope>
    <source>
        <strain evidence="1">ST1C</strain>
    </source>
</reference>
<comment type="caution">
    <text evidence="1">The sequence shown here is derived from an EMBL/GenBank/DDBJ whole genome shotgun (WGS) entry which is preliminary data.</text>
</comment>
<dbReference type="EMBL" id="SNRW01008617">
    <property type="protein sequence ID" value="KAA6379234.1"/>
    <property type="molecule type" value="Genomic_DNA"/>
</dbReference>
<protein>
    <submittedName>
        <fullName evidence="1">Uncharacterized protein</fullName>
    </submittedName>
</protein>
<organism evidence="1 2">
    <name type="scientific">Streblomastix strix</name>
    <dbReference type="NCBI Taxonomy" id="222440"/>
    <lineage>
        <taxon>Eukaryota</taxon>
        <taxon>Metamonada</taxon>
        <taxon>Preaxostyla</taxon>
        <taxon>Oxymonadida</taxon>
        <taxon>Streblomastigidae</taxon>
        <taxon>Streblomastix</taxon>
    </lineage>
</organism>
<name>A0A5J4VA69_9EUKA</name>
<evidence type="ECO:0000313" key="1">
    <source>
        <dbReference type="EMBL" id="KAA6379234.1"/>
    </source>
</evidence>
<sequence length="264" mass="30209">GEQDSRFSFQTCDIGRLFSQRRDPTRSTVNVEDKTIDRHVFQSPQQKVQEIREPIARQMGGSPRLSLNIMATGGTIPAPAYSSDTTDTKQISEREGISSDDHTILAISTVVACTNEDDIKTDYPMKKRRRLSPWREDEEVKEAPTTRKNDSCLVKGNRGEELFRQVLNQRGLTDTAIQNVINGWHEAWRRHRQRLGQFDEYWISLGRRREELLKVEDRELVIANFISQLEAEDATNANQANCRSALSTLFQLQGFKKEKINGVA</sequence>
<gene>
    <name evidence="1" type="ORF">EZS28_025237</name>
</gene>
<evidence type="ECO:0000313" key="2">
    <source>
        <dbReference type="Proteomes" id="UP000324800"/>
    </source>
</evidence>
<dbReference type="AlphaFoldDB" id="A0A5J4VA69"/>
<dbReference type="Proteomes" id="UP000324800">
    <property type="component" value="Unassembled WGS sequence"/>
</dbReference>
<accession>A0A5J4VA69</accession>
<proteinExistence type="predicted"/>